<dbReference type="AlphaFoldDB" id="A0A840TUH4"/>
<sequence length="294" mass="31978">MQLVIENLNKTYSNGVQALKNISLTIDQGMFGLLGPNGAGKSSLMRTIATLQEPDSGSIQLGTINVLTQKDEVRKALGYLPQEFGVYPKVDAETLLSHLAVLKGITDKKERNETVKALLQKTNLYEARKKNLGGYSGGMKQRFGIAQALLANPKLIIVDEPTAGLDPAERNRFLNLLSEIGENTIVILSTHIVDDVKELCSDMAIINKGQVLYKGSPTQALAQIRGRVWEIRVPKAEVEVLRAQFNIISEKLVGGTPVLHVLADTEPGEGFVAVDGDLEDVYFSHIFGTAPVEA</sequence>
<dbReference type="GO" id="GO:0005524">
    <property type="term" value="F:ATP binding"/>
    <property type="evidence" value="ECO:0007669"/>
    <property type="project" value="UniProtKB-KW"/>
</dbReference>
<dbReference type="PANTHER" id="PTHR43335:SF2">
    <property type="entry name" value="ABC TRANSPORTER, ATP-BINDING PROTEIN"/>
    <property type="match status" value="1"/>
</dbReference>
<keyword evidence="3" id="KW-0547">Nucleotide-binding</keyword>
<dbReference type="Proteomes" id="UP000557307">
    <property type="component" value="Unassembled WGS sequence"/>
</dbReference>
<evidence type="ECO:0000259" key="5">
    <source>
        <dbReference type="PROSITE" id="PS50893"/>
    </source>
</evidence>
<dbReference type="InterPro" id="IPR027417">
    <property type="entry name" value="P-loop_NTPase"/>
</dbReference>
<keyword evidence="4" id="KW-0067">ATP-binding</keyword>
<organism evidence="6 7">
    <name type="scientific">Rhabdobacter roseus</name>
    <dbReference type="NCBI Taxonomy" id="1655419"/>
    <lineage>
        <taxon>Bacteria</taxon>
        <taxon>Pseudomonadati</taxon>
        <taxon>Bacteroidota</taxon>
        <taxon>Cytophagia</taxon>
        <taxon>Cytophagales</taxon>
        <taxon>Cytophagaceae</taxon>
        <taxon>Rhabdobacter</taxon>
    </lineage>
</organism>
<dbReference type="InterPro" id="IPR017871">
    <property type="entry name" value="ABC_transporter-like_CS"/>
</dbReference>
<proteinExistence type="inferred from homology"/>
<evidence type="ECO:0000256" key="4">
    <source>
        <dbReference type="ARBA" id="ARBA00022840"/>
    </source>
</evidence>
<evidence type="ECO:0000313" key="6">
    <source>
        <dbReference type="EMBL" id="MBB5286894.1"/>
    </source>
</evidence>
<evidence type="ECO:0000313" key="7">
    <source>
        <dbReference type="Proteomes" id="UP000557307"/>
    </source>
</evidence>
<dbReference type="InterPro" id="IPR003439">
    <property type="entry name" value="ABC_transporter-like_ATP-bd"/>
</dbReference>
<dbReference type="Pfam" id="PF00005">
    <property type="entry name" value="ABC_tran"/>
    <property type="match status" value="1"/>
</dbReference>
<dbReference type="PROSITE" id="PS50893">
    <property type="entry name" value="ABC_TRANSPORTER_2"/>
    <property type="match status" value="1"/>
</dbReference>
<evidence type="ECO:0000256" key="1">
    <source>
        <dbReference type="ARBA" id="ARBA00005417"/>
    </source>
</evidence>
<dbReference type="GO" id="GO:0016887">
    <property type="term" value="F:ATP hydrolysis activity"/>
    <property type="evidence" value="ECO:0007669"/>
    <property type="project" value="InterPro"/>
</dbReference>
<keyword evidence="2" id="KW-0813">Transport</keyword>
<accession>A0A840TUH4</accession>
<dbReference type="PANTHER" id="PTHR43335">
    <property type="entry name" value="ABC TRANSPORTER, ATP-BINDING PROTEIN"/>
    <property type="match status" value="1"/>
</dbReference>
<dbReference type="InterPro" id="IPR003593">
    <property type="entry name" value="AAA+_ATPase"/>
</dbReference>
<dbReference type="SMART" id="SM00382">
    <property type="entry name" value="AAA"/>
    <property type="match status" value="1"/>
</dbReference>
<gene>
    <name evidence="6" type="ORF">HNQ92_005056</name>
</gene>
<keyword evidence="7" id="KW-1185">Reference proteome</keyword>
<dbReference type="Gene3D" id="3.40.50.300">
    <property type="entry name" value="P-loop containing nucleotide triphosphate hydrolases"/>
    <property type="match status" value="1"/>
</dbReference>
<evidence type="ECO:0000256" key="3">
    <source>
        <dbReference type="ARBA" id="ARBA00022741"/>
    </source>
</evidence>
<dbReference type="SUPFAM" id="SSF52540">
    <property type="entry name" value="P-loop containing nucleoside triphosphate hydrolases"/>
    <property type="match status" value="1"/>
</dbReference>
<name>A0A840TUH4_9BACT</name>
<protein>
    <submittedName>
        <fullName evidence="6">ABC-type multidrug transport system ATPase subunit</fullName>
    </submittedName>
</protein>
<comment type="caution">
    <text evidence="6">The sequence shown here is derived from an EMBL/GenBank/DDBJ whole genome shotgun (WGS) entry which is preliminary data.</text>
</comment>
<dbReference type="EMBL" id="JACHGF010000012">
    <property type="protein sequence ID" value="MBB5286894.1"/>
    <property type="molecule type" value="Genomic_DNA"/>
</dbReference>
<dbReference type="RefSeq" id="WP_184178467.1">
    <property type="nucleotide sequence ID" value="NZ_JACHGF010000012.1"/>
</dbReference>
<dbReference type="PROSITE" id="PS00211">
    <property type="entry name" value="ABC_TRANSPORTER_1"/>
    <property type="match status" value="1"/>
</dbReference>
<dbReference type="CDD" id="cd03264">
    <property type="entry name" value="ABC_drug_resistance_like"/>
    <property type="match status" value="1"/>
</dbReference>
<evidence type="ECO:0000256" key="2">
    <source>
        <dbReference type="ARBA" id="ARBA00022448"/>
    </source>
</evidence>
<feature type="domain" description="ABC transporter" evidence="5">
    <location>
        <begin position="3"/>
        <end position="233"/>
    </location>
</feature>
<reference evidence="6 7" key="1">
    <citation type="submission" date="2020-08" db="EMBL/GenBank/DDBJ databases">
        <title>Genomic Encyclopedia of Type Strains, Phase IV (KMG-IV): sequencing the most valuable type-strain genomes for metagenomic binning, comparative biology and taxonomic classification.</title>
        <authorList>
            <person name="Goeker M."/>
        </authorList>
    </citation>
    <scope>NUCLEOTIDE SEQUENCE [LARGE SCALE GENOMIC DNA]</scope>
    <source>
        <strain evidence="6 7">DSM 105074</strain>
    </source>
</reference>
<comment type="similarity">
    <text evidence="1">Belongs to the ABC transporter superfamily.</text>
</comment>